<dbReference type="STRING" id="685588.A0A067T9A1"/>
<feature type="binding site" description="axial binding residue" evidence="5">
    <location>
        <position position="455"/>
    </location>
    <ligand>
        <name>heme</name>
        <dbReference type="ChEBI" id="CHEBI:30413"/>
    </ligand>
    <ligandPart>
        <name>Fe</name>
        <dbReference type="ChEBI" id="CHEBI:18248"/>
    </ligandPart>
</feature>
<dbReference type="GO" id="GO:0005506">
    <property type="term" value="F:iron ion binding"/>
    <property type="evidence" value="ECO:0007669"/>
    <property type="project" value="InterPro"/>
</dbReference>
<dbReference type="Proteomes" id="UP000027222">
    <property type="component" value="Unassembled WGS sequence"/>
</dbReference>
<dbReference type="GO" id="GO:0004497">
    <property type="term" value="F:monooxygenase activity"/>
    <property type="evidence" value="ECO:0007669"/>
    <property type="project" value="InterPro"/>
</dbReference>
<dbReference type="Gene3D" id="1.10.630.10">
    <property type="entry name" value="Cytochrome P450"/>
    <property type="match status" value="1"/>
</dbReference>
<dbReference type="EMBL" id="KL142372">
    <property type="protein sequence ID" value="KDR79795.1"/>
    <property type="molecule type" value="Genomic_DNA"/>
</dbReference>
<comment type="cofactor">
    <cofactor evidence="5">
        <name>heme</name>
        <dbReference type="ChEBI" id="CHEBI:30413"/>
    </cofactor>
</comment>
<evidence type="ECO:0000256" key="5">
    <source>
        <dbReference type="PIRSR" id="PIRSR602401-1"/>
    </source>
</evidence>
<dbReference type="AlphaFoldDB" id="A0A067T9A1"/>
<dbReference type="InterPro" id="IPR050529">
    <property type="entry name" value="CYP450_sterol_14alpha_dmase"/>
</dbReference>
<dbReference type="InterPro" id="IPR001128">
    <property type="entry name" value="Cyt_P450"/>
</dbReference>
<keyword evidence="7" id="KW-1185">Reference proteome</keyword>
<keyword evidence="2 5" id="KW-0349">Heme</keyword>
<evidence type="ECO:0000256" key="2">
    <source>
        <dbReference type="ARBA" id="ARBA00022617"/>
    </source>
</evidence>
<reference evidence="7" key="1">
    <citation type="journal article" date="2014" name="Proc. Natl. Acad. Sci. U.S.A.">
        <title>Extensive sampling of basidiomycete genomes demonstrates inadequacy of the white-rot/brown-rot paradigm for wood decay fungi.</title>
        <authorList>
            <person name="Riley R."/>
            <person name="Salamov A.A."/>
            <person name="Brown D.W."/>
            <person name="Nagy L.G."/>
            <person name="Floudas D."/>
            <person name="Held B.W."/>
            <person name="Levasseur A."/>
            <person name="Lombard V."/>
            <person name="Morin E."/>
            <person name="Otillar R."/>
            <person name="Lindquist E.A."/>
            <person name="Sun H."/>
            <person name="LaButti K.M."/>
            <person name="Schmutz J."/>
            <person name="Jabbour D."/>
            <person name="Luo H."/>
            <person name="Baker S.E."/>
            <person name="Pisabarro A.G."/>
            <person name="Walton J.D."/>
            <person name="Blanchette R.A."/>
            <person name="Henrissat B."/>
            <person name="Martin F."/>
            <person name="Cullen D."/>
            <person name="Hibbett D.S."/>
            <person name="Grigoriev I.V."/>
        </authorList>
    </citation>
    <scope>NUCLEOTIDE SEQUENCE [LARGE SCALE GENOMIC DNA]</scope>
    <source>
        <strain evidence="7">CBS 339.88</strain>
    </source>
</reference>
<sequence>MAAANASFSPLAQFLANPSEWTSNTPLQAIFGAVAVILLSTLLLRSSSNEKVYELGGIPIVTAWTFFTRRYDFIQDRFKESKGKMFRFRVLQHRVLSMAGETSRKVFFNEPGLSMTEGYRILMGGAPELKDIKVQTTSDGEDVQSDVDEGFIKRLLSLVRKDRIADTLPALLDDLDVRVSGWGAEGKINPFKDVYDLVFQMTIRMATCQELAEDREAMDLISKTYWTLEQSATPVSLLLPWFPGPAKKAKEKATTALYTMFLKFVERRRNAATPSTDPIDILIAQGHSDQTIIGTIMGIVFAGVINTGMNACWTLLYLGSNPTWKKRVTDEYKTLVEKHTDTLSTEPLHKRLATIPLNAWEDELPTLDLVIRETLRLTLTGSAIRRNLHQNVKVEDDIVVKTGEFMTYQLADVHLNPSIYPEPLKFDPERYLEGREEDRKETFAYLGWGVGRHPCAGMKIAKLEVKLALALILLGFEYELVDGSGKYPKALPVPDRNDIQQARPLGEPCYLKVKRVME</sequence>
<dbReference type="InterPro" id="IPR002401">
    <property type="entry name" value="Cyt_P450_E_grp-I"/>
</dbReference>
<accession>A0A067T9A1</accession>
<evidence type="ECO:0000313" key="7">
    <source>
        <dbReference type="Proteomes" id="UP000027222"/>
    </source>
</evidence>
<comment type="similarity">
    <text evidence="1">Belongs to the cytochrome P450 family.</text>
</comment>
<evidence type="ECO:0000256" key="3">
    <source>
        <dbReference type="ARBA" id="ARBA00022723"/>
    </source>
</evidence>
<evidence type="ECO:0000256" key="4">
    <source>
        <dbReference type="ARBA" id="ARBA00023004"/>
    </source>
</evidence>
<dbReference type="PRINTS" id="PR00463">
    <property type="entry name" value="EP450I"/>
</dbReference>
<proteinExistence type="inferred from homology"/>
<dbReference type="GO" id="GO:0020037">
    <property type="term" value="F:heme binding"/>
    <property type="evidence" value="ECO:0007669"/>
    <property type="project" value="InterPro"/>
</dbReference>
<dbReference type="CDD" id="cd00302">
    <property type="entry name" value="cytochrome_P450"/>
    <property type="match status" value="1"/>
</dbReference>
<dbReference type="InterPro" id="IPR036396">
    <property type="entry name" value="Cyt_P450_sf"/>
</dbReference>
<keyword evidence="3 5" id="KW-0479">Metal-binding</keyword>
<protein>
    <recommendedName>
        <fullName evidence="8">Cytochrome P450</fullName>
    </recommendedName>
</protein>
<keyword evidence="4 5" id="KW-0408">Iron</keyword>
<dbReference type="OrthoDB" id="1055148at2759"/>
<dbReference type="PANTHER" id="PTHR24304:SF2">
    <property type="entry name" value="24-HYDROXYCHOLESTEROL 7-ALPHA-HYDROXYLASE"/>
    <property type="match status" value="1"/>
</dbReference>
<dbReference type="HOGENOM" id="CLU_033574_2_0_1"/>
<gene>
    <name evidence="6" type="ORF">GALMADRAFT_136397</name>
</gene>
<evidence type="ECO:0000256" key="1">
    <source>
        <dbReference type="ARBA" id="ARBA00010617"/>
    </source>
</evidence>
<name>A0A067T9A1_GALM3</name>
<evidence type="ECO:0000313" key="6">
    <source>
        <dbReference type="EMBL" id="KDR79795.1"/>
    </source>
</evidence>
<dbReference type="PANTHER" id="PTHR24304">
    <property type="entry name" value="CYTOCHROME P450 FAMILY 7"/>
    <property type="match status" value="1"/>
</dbReference>
<organism evidence="6 7">
    <name type="scientific">Galerina marginata (strain CBS 339.88)</name>
    <dbReference type="NCBI Taxonomy" id="685588"/>
    <lineage>
        <taxon>Eukaryota</taxon>
        <taxon>Fungi</taxon>
        <taxon>Dikarya</taxon>
        <taxon>Basidiomycota</taxon>
        <taxon>Agaricomycotina</taxon>
        <taxon>Agaricomycetes</taxon>
        <taxon>Agaricomycetidae</taxon>
        <taxon>Agaricales</taxon>
        <taxon>Agaricineae</taxon>
        <taxon>Strophariaceae</taxon>
        <taxon>Galerina</taxon>
    </lineage>
</organism>
<dbReference type="GO" id="GO:0016705">
    <property type="term" value="F:oxidoreductase activity, acting on paired donors, with incorporation or reduction of molecular oxygen"/>
    <property type="evidence" value="ECO:0007669"/>
    <property type="project" value="InterPro"/>
</dbReference>
<evidence type="ECO:0008006" key="8">
    <source>
        <dbReference type="Google" id="ProtNLM"/>
    </source>
</evidence>
<dbReference type="SUPFAM" id="SSF48264">
    <property type="entry name" value="Cytochrome P450"/>
    <property type="match status" value="1"/>
</dbReference>
<dbReference type="Pfam" id="PF00067">
    <property type="entry name" value="p450"/>
    <property type="match status" value="1"/>
</dbReference>